<dbReference type="Proteomes" id="UP000032025">
    <property type="component" value="Unassembled WGS sequence"/>
</dbReference>
<dbReference type="AlphaFoldDB" id="A0A0C9MSP5"/>
<dbReference type="Pfam" id="PF01169">
    <property type="entry name" value="GDT1"/>
    <property type="match status" value="1"/>
</dbReference>
<evidence type="ECO:0000256" key="1">
    <source>
        <dbReference type="ARBA" id="ARBA00004141"/>
    </source>
</evidence>
<accession>A0A0C9MSP5</accession>
<feature type="transmembrane region" description="Helical" evidence="6">
    <location>
        <begin position="34"/>
        <end position="58"/>
    </location>
</feature>
<sequence length="189" mass="18718">MDALMTALVVTLFAHAGGRLAVLAAQTVDQTGRPGAVILGIVIAQLAIAALAVQLGTVLGPGLTPEGRTLLLGLAIAGAGIGMLGRLPQRGSPYGLPQLGAMGTALLGGAVLMLVDSPAFVIAVAAARSPLPWAALPGAVIGTAGATLPAILLGERAWRRLPLRLIRTGAGVVMLLAGLIIALAAKGLI</sequence>
<comment type="subcellular location">
    <subcellularLocation>
        <location evidence="1 6">Membrane</location>
        <topology evidence="1 6">Multi-pass membrane protein</topology>
    </subcellularLocation>
</comment>
<dbReference type="GO" id="GO:0046873">
    <property type="term" value="F:metal ion transmembrane transporter activity"/>
    <property type="evidence" value="ECO:0007669"/>
    <property type="project" value="InterPro"/>
</dbReference>
<comment type="similarity">
    <text evidence="2 6">Belongs to the GDT1 family.</text>
</comment>
<name>A0A0C9MSP5_SPHPI</name>
<feature type="transmembrane region" description="Helical" evidence="6">
    <location>
        <begin position="165"/>
        <end position="185"/>
    </location>
</feature>
<keyword evidence="5 6" id="KW-0472">Membrane</keyword>
<feature type="transmembrane region" description="Helical" evidence="6">
    <location>
        <begin position="133"/>
        <end position="153"/>
    </location>
</feature>
<evidence type="ECO:0000256" key="5">
    <source>
        <dbReference type="ARBA" id="ARBA00023136"/>
    </source>
</evidence>
<comment type="caution">
    <text evidence="7">The sequence shown here is derived from an EMBL/GenBank/DDBJ whole genome shotgun (WGS) entry which is preliminary data.</text>
</comment>
<dbReference type="InterPro" id="IPR001727">
    <property type="entry name" value="GDT1-like"/>
</dbReference>
<evidence type="ECO:0000313" key="8">
    <source>
        <dbReference type="Proteomes" id="UP000032025"/>
    </source>
</evidence>
<evidence type="ECO:0000256" key="3">
    <source>
        <dbReference type="ARBA" id="ARBA00022692"/>
    </source>
</evidence>
<keyword evidence="3 6" id="KW-0812">Transmembrane</keyword>
<dbReference type="GO" id="GO:0016020">
    <property type="term" value="C:membrane"/>
    <property type="evidence" value="ECO:0007669"/>
    <property type="project" value="UniProtKB-SubCell"/>
</dbReference>
<gene>
    <name evidence="7" type="ORF">SP6_26_00190</name>
</gene>
<feature type="transmembrane region" description="Helical" evidence="6">
    <location>
        <begin position="99"/>
        <end position="126"/>
    </location>
</feature>
<proteinExistence type="inferred from homology"/>
<evidence type="ECO:0000256" key="6">
    <source>
        <dbReference type="RuleBase" id="RU365102"/>
    </source>
</evidence>
<evidence type="ECO:0000256" key="2">
    <source>
        <dbReference type="ARBA" id="ARBA00009190"/>
    </source>
</evidence>
<feature type="transmembrane region" description="Helical" evidence="6">
    <location>
        <begin position="70"/>
        <end position="87"/>
    </location>
</feature>
<evidence type="ECO:0000313" key="7">
    <source>
        <dbReference type="EMBL" id="GAN13756.1"/>
    </source>
</evidence>
<reference evidence="7 8" key="1">
    <citation type="submission" date="2014-08" db="EMBL/GenBank/DDBJ databases">
        <title>Whole genome shotgun sequence of Sphingomonas paucimobilis NBRC 13935.</title>
        <authorList>
            <person name="Hosoyama A."/>
            <person name="Hashimoto M."/>
            <person name="Hosoyama Y."/>
            <person name="Noguchi M."/>
            <person name="Uohara A."/>
            <person name="Ohji S."/>
            <person name="Katano-Makiyama Y."/>
            <person name="Ichikawa N."/>
            <person name="Kimura A."/>
            <person name="Yamazoe A."/>
            <person name="Fujita N."/>
        </authorList>
    </citation>
    <scope>NUCLEOTIDE SEQUENCE [LARGE SCALE GENOMIC DNA]</scope>
    <source>
        <strain evidence="7 8">NBRC 13935</strain>
    </source>
</reference>
<organism evidence="7 8">
    <name type="scientific">Sphingomonas paucimobilis NBRC 13935</name>
    <dbReference type="NCBI Taxonomy" id="1219050"/>
    <lineage>
        <taxon>Bacteria</taxon>
        <taxon>Pseudomonadati</taxon>
        <taxon>Pseudomonadota</taxon>
        <taxon>Alphaproteobacteria</taxon>
        <taxon>Sphingomonadales</taxon>
        <taxon>Sphingomonadaceae</taxon>
        <taxon>Sphingomonas</taxon>
    </lineage>
</organism>
<keyword evidence="8" id="KW-1185">Reference proteome</keyword>
<keyword evidence="4 6" id="KW-1133">Transmembrane helix</keyword>
<protein>
    <recommendedName>
        <fullName evidence="6">GDT1 family protein</fullName>
    </recommendedName>
</protein>
<evidence type="ECO:0000256" key="4">
    <source>
        <dbReference type="ARBA" id="ARBA00022989"/>
    </source>
</evidence>
<dbReference type="EMBL" id="BBJS01000026">
    <property type="protein sequence ID" value="GAN13756.1"/>
    <property type="molecule type" value="Genomic_DNA"/>
</dbReference>